<dbReference type="HAMAP" id="MF_00849">
    <property type="entry name" value="BipA"/>
    <property type="match status" value="1"/>
</dbReference>
<dbReference type="Pfam" id="PF00679">
    <property type="entry name" value="EFG_C"/>
    <property type="match status" value="1"/>
</dbReference>
<comment type="similarity">
    <text evidence="3">Belongs to the TRAFAC class translation factor GTPase superfamily. Classic translation factor GTPase family. BipA subfamily.</text>
</comment>
<dbReference type="PANTHER" id="PTHR42908:SF8">
    <property type="entry name" value="TR-TYPE G DOMAIN-CONTAINING PROTEIN"/>
    <property type="match status" value="1"/>
</dbReference>
<dbReference type="Gene3D" id="2.40.30.10">
    <property type="entry name" value="Translation factors"/>
    <property type="match status" value="1"/>
</dbReference>
<dbReference type="RefSeq" id="WP_024540583.1">
    <property type="nucleotide sequence ID" value="NZ_CP018044.1"/>
</dbReference>
<dbReference type="NCBIfam" id="TIGR00231">
    <property type="entry name" value="small_GTP"/>
    <property type="match status" value="1"/>
</dbReference>
<dbReference type="SUPFAM" id="SSF50447">
    <property type="entry name" value="Translation proteins"/>
    <property type="match status" value="1"/>
</dbReference>
<dbReference type="Pfam" id="PF21018">
    <property type="entry name" value="BipA_C"/>
    <property type="match status" value="1"/>
</dbReference>
<dbReference type="GO" id="GO:0000027">
    <property type="term" value="P:ribosomal large subunit assembly"/>
    <property type="evidence" value="ECO:0007669"/>
    <property type="project" value="UniProtKB-UniRule"/>
</dbReference>
<dbReference type="STRING" id="35760.BCHO_1535"/>
<dbReference type="SUPFAM" id="SSF52540">
    <property type="entry name" value="P-loop containing nucleoside triphosphate hydrolases"/>
    <property type="match status" value="1"/>
</dbReference>
<dbReference type="InterPro" id="IPR047041">
    <property type="entry name" value="BipA_GTP-bd_dom"/>
</dbReference>
<dbReference type="NCBIfam" id="TIGR01394">
    <property type="entry name" value="TypA_BipA"/>
    <property type="match status" value="1"/>
</dbReference>
<dbReference type="GO" id="GO:0019843">
    <property type="term" value="F:rRNA binding"/>
    <property type="evidence" value="ECO:0007669"/>
    <property type="project" value="UniProtKB-KW"/>
</dbReference>
<dbReference type="InterPro" id="IPR000640">
    <property type="entry name" value="EFG_V-like"/>
</dbReference>
<keyword evidence="3" id="KW-0690">Ribosome biogenesis</keyword>
<dbReference type="KEGG" id="bcho:BcFMB_08815"/>
<dbReference type="InterPro" id="IPR006298">
    <property type="entry name" value="BipA"/>
</dbReference>
<comment type="subcellular location">
    <subcellularLocation>
        <location evidence="3">Cytoplasm</location>
    </subcellularLocation>
    <text evidence="3">Binds to ribosomes.</text>
</comment>
<sequence length="644" mass="70474">MAVRGDIRNVAIVAHVDHGKTTLVNAMLQQSHVFNEREEVPDRVMDSNDLEREKGITILAKNTAVQYTGPLAEKYGHPEGITINVIDTPGHADFGGEVERGISMVDGVVLLVDASEGPLPQTRFVLRKALEAKLPVILCVNKVDRPDARIDEVVGEASDLLLGLAQDVIEEGVDLDLDSLLDLPVIYCAAKAGYASTDQPANGQLPDNDNLEPLFEAIIKNIPAPEYDPDAPLQAHVANIDSSDFLGRLGLVRIYNGTLEKGKTYGLSRVDGSIENFRVSELLRTQGLDRLPVESAGPGDIVAVAGVNDIMIGETIVDPNDPRPLPLIHVDDPAISMTFGTNDSPLAGTEGKDHKLTARMIKDRLDRELIGNVSIKVLPTERPDAWEVQGRGELALAVLAEQMRREGYELTVGRPQVVTKTIDGQLCEPMESTTIDVPEEYMGTVTQLMADRKGRMESMSNHGSGWIRLQFTVPSRGLIGFRTALLSATRGTGISSSLSAGYAPWAGQIVTRQNGSMVSDRQGVATPYAMQRLQARGNFFVEPQSPVYEGQVVGVNNKPDELDVNITLAKHMTNMRSATADVLETLTPPIKMSLEESLDFANEDECVEVTPESIRIRKIILNREDWYKWRAKQRRANNNAQNAK</sequence>
<dbReference type="InterPro" id="IPR035647">
    <property type="entry name" value="EFG_III/V"/>
</dbReference>
<evidence type="ECO:0000313" key="7">
    <source>
        <dbReference type="Proteomes" id="UP000028995"/>
    </source>
</evidence>
<dbReference type="GO" id="GO:0000049">
    <property type="term" value="F:tRNA binding"/>
    <property type="evidence" value="ECO:0007669"/>
    <property type="project" value="UniProtKB-KW"/>
</dbReference>
<organism evidence="6 7">
    <name type="scientific">Bifidobacterium choerinum</name>
    <dbReference type="NCBI Taxonomy" id="35760"/>
    <lineage>
        <taxon>Bacteria</taxon>
        <taxon>Bacillati</taxon>
        <taxon>Actinomycetota</taxon>
        <taxon>Actinomycetes</taxon>
        <taxon>Bifidobacteriales</taxon>
        <taxon>Bifidobacteriaceae</taxon>
        <taxon>Bifidobacterium</taxon>
    </lineage>
</organism>
<name>A0A087AB29_9BIFI</name>
<keyword evidence="3" id="KW-0963">Cytoplasm</keyword>
<evidence type="ECO:0000256" key="2">
    <source>
        <dbReference type="ARBA" id="ARBA00023134"/>
    </source>
</evidence>
<dbReference type="Pfam" id="PF22042">
    <property type="entry name" value="EF-G_D2"/>
    <property type="match status" value="1"/>
</dbReference>
<dbReference type="GO" id="GO:0043022">
    <property type="term" value="F:ribosome binding"/>
    <property type="evidence" value="ECO:0007669"/>
    <property type="project" value="UniProtKB-UniRule"/>
</dbReference>
<dbReference type="GO" id="GO:0003924">
    <property type="term" value="F:GTPase activity"/>
    <property type="evidence" value="ECO:0007669"/>
    <property type="project" value="UniProtKB-UniRule"/>
</dbReference>
<dbReference type="EMBL" id="JGYU01000012">
    <property type="protein sequence ID" value="KFI55979.1"/>
    <property type="molecule type" value="Genomic_DNA"/>
</dbReference>
<comment type="subunit">
    <text evidence="3">Monomer.</text>
</comment>
<dbReference type="Gene3D" id="2.40.50.250">
    <property type="entry name" value="bipa protein"/>
    <property type="match status" value="1"/>
</dbReference>
<evidence type="ECO:0000313" key="8">
    <source>
        <dbReference type="Proteomes" id="UP000229907"/>
    </source>
</evidence>
<dbReference type="OrthoDB" id="9801472at2"/>
<evidence type="ECO:0000256" key="3">
    <source>
        <dbReference type="HAMAP-Rule" id="MF_00849"/>
    </source>
</evidence>
<evidence type="ECO:0000313" key="5">
    <source>
        <dbReference type="EMBL" id="ATU21001.1"/>
    </source>
</evidence>
<keyword evidence="3" id="KW-0820">tRNA-binding</keyword>
<keyword evidence="7" id="KW-1185">Reference proteome</keyword>
<dbReference type="CDD" id="cd16263">
    <property type="entry name" value="BipA_III"/>
    <property type="match status" value="1"/>
</dbReference>
<dbReference type="CDD" id="cd01891">
    <property type="entry name" value="TypA_BipA"/>
    <property type="match status" value="1"/>
</dbReference>
<reference evidence="6 7" key="1">
    <citation type="submission" date="2014-03" db="EMBL/GenBank/DDBJ databases">
        <title>Genomics of Bifidobacteria.</title>
        <authorList>
            <person name="Ventura M."/>
            <person name="Milani C."/>
            <person name="Lugli G.A."/>
        </authorList>
    </citation>
    <scope>NUCLEOTIDE SEQUENCE [LARGE SCALE GENOMIC DNA]</scope>
    <source>
        <strain evidence="6 7">LMG 10510</strain>
    </source>
</reference>
<dbReference type="FunFam" id="2.40.50.250:FF:000001">
    <property type="entry name" value="GTP-binding protein TypA"/>
    <property type="match status" value="1"/>
</dbReference>
<feature type="binding site" evidence="3">
    <location>
        <begin position="141"/>
        <end position="144"/>
    </location>
    <ligand>
        <name>GTP</name>
        <dbReference type="ChEBI" id="CHEBI:37565"/>
    </ligand>
</feature>
<dbReference type="AlphaFoldDB" id="A0A087AB29"/>
<dbReference type="Gene3D" id="3.30.70.870">
    <property type="entry name" value="Elongation Factor G (Translational Gtpase), domain 3"/>
    <property type="match status" value="1"/>
</dbReference>
<dbReference type="Proteomes" id="UP000229907">
    <property type="component" value="Chromosome"/>
</dbReference>
<dbReference type="CDD" id="cd03710">
    <property type="entry name" value="BipA_TypA_C"/>
    <property type="match status" value="1"/>
</dbReference>
<dbReference type="FunFam" id="3.30.70.870:FF:000003">
    <property type="entry name" value="GTP-binding protein TypA"/>
    <property type="match status" value="1"/>
</dbReference>
<dbReference type="InterPro" id="IPR053905">
    <property type="entry name" value="EF-G-like_DII"/>
</dbReference>
<dbReference type="InterPro" id="IPR042116">
    <property type="entry name" value="TypA/BipA_C"/>
</dbReference>
<dbReference type="InterPro" id="IPR048876">
    <property type="entry name" value="BipA_C"/>
</dbReference>
<keyword evidence="2 3" id="KW-0342">GTP-binding</keyword>
<reference evidence="5 8" key="2">
    <citation type="submission" date="2016-11" db="EMBL/GenBank/DDBJ databases">
        <title>complete genome sequence of Bifidobacterium choerinum strain FMB-1.</title>
        <authorList>
            <person name="Park C.-S."/>
            <person name="Jung D.-H."/>
            <person name="Choi D.-S."/>
        </authorList>
    </citation>
    <scope>NUCLEOTIDE SEQUENCE [LARGE SCALE GENOMIC DNA]</scope>
    <source>
        <strain evidence="5 8">FMB-1</strain>
    </source>
</reference>
<keyword evidence="3 6" id="KW-0378">Hydrolase</keyword>
<dbReference type="InterPro" id="IPR047043">
    <property type="entry name" value="BipA_III"/>
</dbReference>
<keyword evidence="3" id="KW-0699">rRNA-binding</keyword>
<dbReference type="InterPro" id="IPR005225">
    <property type="entry name" value="Small_GTP-bd"/>
</dbReference>
<dbReference type="Gene3D" id="3.40.50.300">
    <property type="entry name" value="P-loop containing nucleotide triphosphate hydrolases"/>
    <property type="match status" value="1"/>
</dbReference>
<dbReference type="GO" id="GO:1990904">
    <property type="term" value="C:ribonucleoprotein complex"/>
    <property type="evidence" value="ECO:0007669"/>
    <property type="project" value="TreeGrafter"/>
</dbReference>
<dbReference type="CDD" id="cd03691">
    <property type="entry name" value="BipA_TypA_II"/>
    <property type="match status" value="1"/>
</dbReference>
<dbReference type="EMBL" id="CP018044">
    <property type="protein sequence ID" value="ATU21001.1"/>
    <property type="molecule type" value="Genomic_DNA"/>
</dbReference>
<dbReference type="PROSITE" id="PS00301">
    <property type="entry name" value="G_TR_1"/>
    <property type="match status" value="1"/>
</dbReference>
<dbReference type="GO" id="GO:0005525">
    <property type="term" value="F:GTP binding"/>
    <property type="evidence" value="ECO:0007669"/>
    <property type="project" value="UniProtKB-UniRule"/>
</dbReference>
<feature type="domain" description="Tr-type G" evidence="4">
    <location>
        <begin position="5"/>
        <end position="226"/>
    </location>
</feature>
<dbReference type="GO" id="GO:0005829">
    <property type="term" value="C:cytosol"/>
    <property type="evidence" value="ECO:0007669"/>
    <property type="project" value="TreeGrafter"/>
</dbReference>
<dbReference type="InterPro" id="IPR009000">
    <property type="entry name" value="Transl_B-barrel_sf"/>
</dbReference>
<evidence type="ECO:0000256" key="1">
    <source>
        <dbReference type="ARBA" id="ARBA00022741"/>
    </source>
</evidence>
<dbReference type="Pfam" id="PF00009">
    <property type="entry name" value="GTP_EFTU"/>
    <property type="match status" value="1"/>
</dbReference>
<dbReference type="Gene3D" id="3.30.70.240">
    <property type="match status" value="1"/>
</dbReference>
<dbReference type="PRINTS" id="PR00315">
    <property type="entry name" value="ELONGATNFCT"/>
</dbReference>
<dbReference type="InterPro" id="IPR000795">
    <property type="entry name" value="T_Tr_GTP-bd_dom"/>
</dbReference>
<keyword evidence="1 3" id="KW-0547">Nucleotide-binding</keyword>
<dbReference type="InterPro" id="IPR047042">
    <property type="entry name" value="BipA_II"/>
</dbReference>
<evidence type="ECO:0000313" key="6">
    <source>
        <dbReference type="EMBL" id="KFI55979.1"/>
    </source>
</evidence>
<dbReference type="FunFam" id="3.30.70.240:FF:000002">
    <property type="entry name" value="GTP-binding protein TypA"/>
    <property type="match status" value="1"/>
</dbReference>
<protein>
    <recommendedName>
        <fullName evidence="3">Large ribosomal subunit assembly factor BipA</fullName>
        <ecNumber evidence="3">3.6.5.-</ecNumber>
    </recommendedName>
    <alternativeName>
        <fullName evidence="3">GTP-binding protein BipA</fullName>
    </alternativeName>
</protein>
<dbReference type="SMART" id="SM00838">
    <property type="entry name" value="EFG_C"/>
    <property type="match status" value="1"/>
</dbReference>
<keyword evidence="3" id="KW-0694">RNA-binding</keyword>
<dbReference type="InterPro" id="IPR031157">
    <property type="entry name" value="G_TR_CS"/>
</dbReference>
<evidence type="ECO:0000259" key="4">
    <source>
        <dbReference type="PROSITE" id="PS51722"/>
    </source>
</evidence>
<feature type="binding site" evidence="3">
    <location>
        <begin position="17"/>
        <end position="22"/>
    </location>
    <ligand>
        <name>GTP</name>
        <dbReference type="ChEBI" id="CHEBI:37565"/>
    </ligand>
</feature>
<comment type="function">
    <text evidence="3">A 50S ribosomal subunit assembly protein with GTPase activity, required for 50S subunit assembly at low temperatures, may also play a role in translation. Binds GTP and analogs. Binds the 70S ribosome between the 30S and 50S subunits, in a similar position as ribosome-bound EF-G; it contacts a number of ribosomal proteins, both rRNAs and the A-site tRNA.</text>
</comment>
<dbReference type="InterPro" id="IPR027417">
    <property type="entry name" value="P-loop_NTPase"/>
</dbReference>
<dbReference type="InterPro" id="IPR035651">
    <property type="entry name" value="BipA_V"/>
</dbReference>
<accession>A0A087AB29</accession>
<dbReference type="SUPFAM" id="SSF54980">
    <property type="entry name" value="EF-G C-terminal domain-like"/>
    <property type="match status" value="2"/>
</dbReference>
<dbReference type="Proteomes" id="UP000028995">
    <property type="component" value="Unassembled WGS sequence"/>
</dbReference>
<dbReference type="eggNOG" id="COG1217">
    <property type="taxonomic scope" value="Bacteria"/>
</dbReference>
<comment type="catalytic activity">
    <reaction evidence="3">
        <text>GTP + H2O = GDP + phosphate + H(+)</text>
        <dbReference type="Rhea" id="RHEA:19669"/>
        <dbReference type="ChEBI" id="CHEBI:15377"/>
        <dbReference type="ChEBI" id="CHEBI:15378"/>
        <dbReference type="ChEBI" id="CHEBI:37565"/>
        <dbReference type="ChEBI" id="CHEBI:43474"/>
        <dbReference type="ChEBI" id="CHEBI:58189"/>
    </reaction>
</comment>
<dbReference type="EC" id="3.6.5.-" evidence="3"/>
<dbReference type="PANTHER" id="PTHR42908">
    <property type="entry name" value="TRANSLATION ELONGATION FACTOR-RELATED"/>
    <property type="match status" value="1"/>
</dbReference>
<dbReference type="PROSITE" id="PS51722">
    <property type="entry name" value="G_TR_2"/>
    <property type="match status" value="1"/>
</dbReference>
<gene>
    <name evidence="3" type="primary">bipA</name>
    <name evidence="5" type="ORF">BcFMB_08815</name>
    <name evidence="6" type="ORF">BCHO_1535</name>
</gene>
<proteinExistence type="inferred from homology"/>